<dbReference type="PaxDb" id="8355-A0A1L8HFL8"/>
<organism evidence="2 3">
    <name type="scientific">Xenopus laevis</name>
    <name type="common">African clawed frog</name>
    <dbReference type="NCBI Taxonomy" id="8355"/>
    <lineage>
        <taxon>Eukaryota</taxon>
        <taxon>Metazoa</taxon>
        <taxon>Chordata</taxon>
        <taxon>Craniata</taxon>
        <taxon>Vertebrata</taxon>
        <taxon>Euteleostomi</taxon>
        <taxon>Amphibia</taxon>
        <taxon>Batrachia</taxon>
        <taxon>Anura</taxon>
        <taxon>Pipoidea</taxon>
        <taxon>Pipidae</taxon>
        <taxon>Xenopodinae</taxon>
        <taxon>Xenopus</taxon>
        <taxon>Xenopus</taxon>
    </lineage>
</organism>
<dbReference type="InterPro" id="IPR031496">
    <property type="entry name" value="DUF4688"/>
</dbReference>
<sequence>MLSPVTASQWCSATPSQAPPIGPFPRYIWVHQHTPQDSLDKACYEIWKRVQSSLEDINSGKLSKPLASEKIKKREAAGTKKRDIASMKMKRSVERTTDKYDIFCLVAQEYCCLLMESTEGKECQKKDFLVEDAQKEQVKEKLCAKKCDQKDTHPSAGKISTSMALLNHMEVCRVDKTSRLSVSSSKKDRQLEKKKDEPENKPKLIDHKEKVDSKINARFAIKATTPTPRQNKQPYTGHTYPSQISYFSSIIRNNMLLNTFPRGQSFVQYQQSSFHNQQRFWMPPFSPVLQAHVGGYIGMFNPHQVAQTLFYSSYPSLFSFNPYFQPDYIHQQRNFPKGNTNMKFPPLLAGDGLPYQFPHPHRFNPPFPGAGMSNAYFTYSRK</sequence>
<feature type="region of interest" description="Disordered" evidence="1">
    <location>
        <begin position="179"/>
        <end position="207"/>
    </location>
</feature>
<dbReference type="AlphaFoldDB" id="A0A1L8HFL8"/>
<name>A0A1L8HFL8_XENLA</name>
<dbReference type="PANTHER" id="PTHR35674">
    <property type="entry name" value="CDNA SEQUENCE CK137956"/>
    <property type="match status" value="1"/>
</dbReference>
<dbReference type="Proteomes" id="UP000186698">
    <property type="component" value="Chromosome 2L"/>
</dbReference>
<proteinExistence type="predicted"/>
<evidence type="ECO:0000256" key="1">
    <source>
        <dbReference type="SAM" id="MobiDB-lite"/>
    </source>
</evidence>
<dbReference type="OrthoDB" id="9948768at2759"/>
<dbReference type="GeneID" id="108708258"/>
<accession>A0A1L8HFL8</accession>
<dbReference type="PANTHER" id="PTHR35674:SF1">
    <property type="entry name" value="CDNA SEQUENCE CK137956"/>
    <property type="match status" value="1"/>
</dbReference>
<keyword evidence="2" id="KW-1185">Reference proteome</keyword>
<dbReference type="CTD" id="108708258"/>
<feature type="compositionally biased region" description="Basic and acidic residues" evidence="1">
    <location>
        <begin position="185"/>
        <end position="207"/>
    </location>
</feature>
<dbReference type="RefSeq" id="XP_018102252.2">
    <property type="nucleotide sequence ID" value="XM_018246763.2"/>
</dbReference>
<reference evidence="3" key="1">
    <citation type="submission" date="2025-08" db="UniProtKB">
        <authorList>
            <consortium name="RefSeq"/>
        </authorList>
    </citation>
    <scope>IDENTIFICATION</scope>
    <source>
        <strain evidence="3">J_2021</strain>
        <tissue evidence="3">Erythrocytes</tissue>
    </source>
</reference>
<dbReference type="KEGG" id="xla:108708258"/>
<dbReference type="Pfam" id="PF15752">
    <property type="entry name" value="DUF4688"/>
    <property type="match status" value="1"/>
</dbReference>
<protein>
    <submittedName>
        <fullName evidence="3">Uncharacterized protein C1orf94 isoform X1</fullName>
    </submittedName>
</protein>
<dbReference type="OMA" id="TEGKECQ"/>
<evidence type="ECO:0000313" key="3">
    <source>
        <dbReference type="RefSeq" id="XP_018102252.2"/>
    </source>
</evidence>
<gene>
    <name evidence="3" type="primary">LOC108708258</name>
</gene>
<evidence type="ECO:0000313" key="2">
    <source>
        <dbReference type="Proteomes" id="UP000186698"/>
    </source>
</evidence>